<keyword evidence="1" id="KW-0472">Membrane</keyword>
<dbReference type="AlphaFoldDB" id="A0A930YLD6"/>
<feature type="transmembrane region" description="Helical" evidence="1">
    <location>
        <begin position="17"/>
        <end position="38"/>
    </location>
</feature>
<feature type="transmembrane region" description="Helical" evidence="1">
    <location>
        <begin position="187"/>
        <end position="209"/>
    </location>
</feature>
<protein>
    <submittedName>
        <fullName evidence="2">ABC transporter permease subunit</fullName>
    </submittedName>
</protein>
<accession>A0A930YLD6</accession>
<keyword evidence="1" id="KW-1133">Transmembrane helix</keyword>
<comment type="caution">
    <text evidence="2">The sequence shown here is derived from an EMBL/GenBank/DDBJ whole genome shotgun (WGS) entry which is preliminary data.</text>
</comment>
<dbReference type="PANTHER" id="PTHR37305:SF1">
    <property type="entry name" value="MEMBRANE PROTEIN"/>
    <property type="match status" value="1"/>
</dbReference>
<organism evidence="2 3">
    <name type="scientific">Nocardioides islandensis</name>
    <dbReference type="NCBI Taxonomy" id="433663"/>
    <lineage>
        <taxon>Bacteria</taxon>
        <taxon>Bacillati</taxon>
        <taxon>Actinomycetota</taxon>
        <taxon>Actinomycetes</taxon>
        <taxon>Propionibacteriales</taxon>
        <taxon>Nocardioidaceae</taxon>
        <taxon>Nocardioides</taxon>
    </lineage>
</organism>
<sequence length="264" mass="27624">MVANVFTKTLRDQRRSLIGWSIGITTLVLVEGALWPSIRDMPNLDEFLSSYPDAFKKAFNVGAMTTGTGFLNAELYTLVLPILFLVFGISRGARLVAGEEESGTLEVVLVTPVSTTRLLLGKAAGLLLGLCVLGGVTGLSTWLASASFSMGIEPWSIAVGSVSMVLLGLEYGFLALAVGAVTGRRSIAIAVPSVAAVGAYVLYVAGLMVDSVSGWLPWSPFHQALAEGPLASGLPSRFSLLVLGALVVIAVAAPVFARRDIRVG</sequence>
<keyword evidence="3" id="KW-1185">Reference proteome</keyword>
<dbReference type="Pfam" id="PF12679">
    <property type="entry name" value="ABC2_membrane_2"/>
    <property type="match status" value="1"/>
</dbReference>
<evidence type="ECO:0000313" key="3">
    <source>
        <dbReference type="Proteomes" id="UP000640489"/>
    </source>
</evidence>
<proteinExistence type="predicted"/>
<reference evidence="2" key="1">
    <citation type="submission" date="2020-11" db="EMBL/GenBank/DDBJ databases">
        <title>Nocardioides sp. nov., isolated from Soil of Cynanchum wilfordii Hemsley rhizosphere.</title>
        <authorList>
            <person name="Lee J.-S."/>
            <person name="Suh M.K."/>
            <person name="Kim J.-S."/>
        </authorList>
    </citation>
    <scope>NUCLEOTIDE SEQUENCE</scope>
    <source>
        <strain evidence="2">KCTC 19275</strain>
    </source>
</reference>
<name>A0A930YLD6_9ACTN</name>
<dbReference type="GO" id="GO:0005886">
    <property type="term" value="C:plasma membrane"/>
    <property type="evidence" value="ECO:0007669"/>
    <property type="project" value="UniProtKB-SubCell"/>
</dbReference>
<feature type="transmembrane region" description="Helical" evidence="1">
    <location>
        <begin position="123"/>
        <end position="143"/>
    </location>
</feature>
<gene>
    <name evidence="2" type="ORF">ISU07_15410</name>
</gene>
<feature type="transmembrane region" description="Helical" evidence="1">
    <location>
        <begin position="58"/>
        <end position="87"/>
    </location>
</feature>
<dbReference type="Proteomes" id="UP000640489">
    <property type="component" value="Unassembled WGS sequence"/>
</dbReference>
<evidence type="ECO:0000313" key="2">
    <source>
        <dbReference type="EMBL" id="MBF4764520.1"/>
    </source>
</evidence>
<dbReference type="RefSeq" id="WP_194707703.1">
    <property type="nucleotide sequence ID" value="NZ_JADKPN010000009.1"/>
</dbReference>
<dbReference type="GO" id="GO:0140359">
    <property type="term" value="F:ABC-type transporter activity"/>
    <property type="evidence" value="ECO:0007669"/>
    <property type="project" value="InterPro"/>
</dbReference>
<dbReference type="PANTHER" id="PTHR37305">
    <property type="entry name" value="INTEGRAL MEMBRANE PROTEIN-RELATED"/>
    <property type="match status" value="1"/>
</dbReference>
<dbReference type="EMBL" id="JADKPN010000009">
    <property type="protein sequence ID" value="MBF4764520.1"/>
    <property type="molecule type" value="Genomic_DNA"/>
</dbReference>
<feature type="transmembrane region" description="Helical" evidence="1">
    <location>
        <begin position="155"/>
        <end position="180"/>
    </location>
</feature>
<evidence type="ECO:0000256" key="1">
    <source>
        <dbReference type="SAM" id="Phobius"/>
    </source>
</evidence>
<keyword evidence="1" id="KW-0812">Transmembrane</keyword>
<feature type="transmembrane region" description="Helical" evidence="1">
    <location>
        <begin position="238"/>
        <end position="257"/>
    </location>
</feature>